<dbReference type="InterPro" id="IPR000618">
    <property type="entry name" value="Insect_cuticle"/>
</dbReference>
<dbReference type="InterPro" id="IPR031311">
    <property type="entry name" value="CHIT_BIND_RR_consensus"/>
</dbReference>
<sequence>MTKICFVIISRRRESKPTTNREKKKSQISSPANIELVSNYNADVREDNPLAAVHPNLMQLFTEQLRFQSNTRTTRIFLLQDNQDYSFSYGVKDLHTGDVKHQWEKKDGDVVHGHYTLLEADGSVRTVDYTADEKSGFNAVVKHKGPSYHPSPKQASSHNEVSLKVEETPANIEHYKTVTKTIKTEPDYNDVYKPSYILVQEDSDKEIGEPPHEEIVSTYSNHKSVYTHKPIQKIQTIPVDLSLLKPLKQRPVVIDLRNVTQNYQEHQDVHQAEETNEEGESANIEFSYPEPNIETGFKPLQYTPSTNNNYQQQFVIPNTYLSNKKPMTTPGLQNYASDIINGRPKFPVYRVQPKPGPIQFPRLTEYRKQNRKERPHTKNVIKYTKHFPY</sequence>
<evidence type="ECO:0000256" key="2">
    <source>
        <dbReference type="PROSITE-ProRule" id="PRU00497"/>
    </source>
</evidence>
<dbReference type="Pfam" id="PF00379">
    <property type="entry name" value="Chitin_bind_4"/>
    <property type="match status" value="1"/>
</dbReference>
<dbReference type="GeneID" id="108556868"/>
<keyword evidence="3" id="KW-1185">Reference proteome</keyword>
<dbReference type="PROSITE" id="PS51155">
    <property type="entry name" value="CHIT_BIND_RR_2"/>
    <property type="match status" value="1"/>
</dbReference>
<name>A0ABM1M238_NICVS</name>
<dbReference type="PANTHER" id="PTHR12236:SF81">
    <property type="entry name" value="CUTICLE PROTEIN 19-LIKE PROTEIN"/>
    <property type="match status" value="1"/>
</dbReference>
<dbReference type="PRINTS" id="PR00947">
    <property type="entry name" value="CUTICLE"/>
</dbReference>
<protein>
    <submittedName>
        <fullName evidence="4">Uncharacterized protein LOC108556868</fullName>
    </submittedName>
</protein>
<evidence type="ECO:0000313" key="4">
    <source>
        <dbReference type="RefSeq" id="XP_017768638.1"/>
    </source>
</evidence>
<dbReference type="PANTHER" id="PTHR12236">
    <property type="entry name" value="STRUCTURAL CONTITUENT OF CUTICLE"/>
    <property type="match status" value="1"/>
</dbReference>
<organism evidence="3 4">
    <name type="scientific">Nicrophorus vespilloides</name>
    <name type="common">Boreal carrion beetle</name>
    <dbReference type="NCBI Taxonomy" id="110193"/>
    <lineage>
        <taxon>Eukaryota</taxon>
        <taxon>Metazoa</taxon>
        <taxon>Ecdysozoa</taxon>
        <taxon>Arthropoda</taxon>
        <taxon>Hexapoda</taxon>
        <taxon>Insecta</taxon>
        <taxon>Pterygota</taxon>
        <taxon>Neoptera</taxon>
        <taxon>Endopterygota</taxon>
        <taxon>Coleoptera</taxon>
        <taxon>Polyphaga</taxon>
        <taxon>Staphyliniformia</taxon>
        <taxon>Silphidae</taxon>
        <taxon>Nicrophorinae</taxon>
        <taxon>Nicrophorus</taxon>
    </lineage>
</organism>
<reference evidence="4" key="1">
    <citation type="submission" date="2025-08" db="UniProtKB">
        <authorList>
            <consortium name="RefSeq"/>
        </authorList>
    </citation>
    <scope>IDENTIFICATION</scope>
    <source>
        <tissue evidence="4">Whole Larva</tissue>
    </source>
</reference>
<evidence type="ECO:0000256" key="1">
    <source>
        <dbReference type="ARBA" id="ARBA00022460"/>
    </source>
</evidence>
<dbReference type="InterPro" id="IPR051217">
    <property type="entry name" value="Insect_Cuticle_Struc_Prot"/>
</dbReference>
<dbReference type="Proteomes" id="UP000695000">
    <property type="component" value="Unplaced"/>
</dbReference>
<dbReference type="PROSITE" id="PS00233">
    <property type="entry name" value="CHIT_BIND_RR_1"/>
    <property type="match status" value="1"/>
</dbReference>
<proteinExistence type="predicted"/>
<dbReference type="RefSeq" id="XP_017768638.1">
    <property type="nucleotide sequence ID" value="XM_017913149.1"/>
</dbReference>
<accession>A0ABM1M238</accession>
<gene>
    <name evidence="4" type="primary">LOC108556868</name>
</gene>
<evidence type="ECO:0000313" key="3">
    <source>
        <dbReference type="Proteomes" id="UP000695000"/>
    </source>
</evidence>
<keyword evidence="1 2" id="KW-0193">Cuticle</keyword>